<gene>
    <name evidence="6" type="ORF">MSPICULIGERA_LOCUS12</name>
</gene>
<dbReference type="PANTHER" id="PTHR48106">
    <property type="entry name" value="QUINONE OXIDOREDUCTASE PIG3-RELATED"/>
    <property type="match status" value="1"/>
</dbReference>
<feature type="region of interest" description="Disordered" evidence="4">
    <location>
        <begin position="216"/>
        <end position="242"/>
    </location>
</feature>
<dbReference type="GO" id="GO:0008270">
    <property type="term" value="F:zinc ion binding"/>
    <property type="evidence" value="ECO:0007669"/>
    <property type="project" value="InterPro"/>
</dbReference>
<feature type="compositionally biased region" description="Low complexity" evidence="4">
    <location>
        <begin position="260"/>
        <end position="273"/>
    </location>
</feature>
<comment type="caution">
    <text evidence="6">The sequence shown here is derived from an EMBL/GenBank/DDBJ whole genome shotgun (WGS) entry which is preliminary data.</text>
</comment>
<dbReference type="EMBL" id="CATQJA010000001">
    <property type="protein sequence ID" value="CAJ0557254.1"/>
    <property type="molecule type" value="Genomic_DNA"/>
</dbReference>
<dbReference type="SUPFAM" id="SSF50129">
    <property type="entry name" value="GroES-like"/>
    <property type="match status" value="1"/>
</dbReference>
<evidence type="ECO:0000313" key="6">
    <source>
        <dbReference type="EMBL" id="CAJ0557254.1"/>
    </source>
</evidence>
<feature type="compositionally biased region" description="Polar residues" evidence="4">
    <location>
        <begin position="219"/>
        <end position="239"/>
    </location>
</feature>
<dbReference type="PANTHER" id="PTHR48106:SF8">
    <property type="entry name" value="OS02G0805600 PROTEIN"/>
    <property type="match status" value="1"/>
</dbReference>
<sequence length="579" mass="62353">MHDALRPLRPILNPYTHGRPYSTASAPKARALITDRTESVERRNRPVDLTPTMVAHHNAVGAGRDGLTCVVGMDNSLHRDRKCRPLAKFRDIRDPHRVIAEQRHPRENRDLQGFCTLLGRRRQFGAEHRIRQIVGNTLRLQERKVTELEIPGRQPIPGVSAVRTIAFAPAVSARRTNDSASSSSAGQYSWYHQLSPEAAATSSMVEDAAVERIDPIPNSAVTEPTATSASSWTKPSTPTGAVRIGAANRVPNTSTLRSRASGAAVPATSAARSHACRTPADSTPRSVRSTRYRRCTRKPLVRVASRAASSKPAAVIGKPASRRSVPHVRDGSGKTPVSGEIASVVSMYAITIDQPGGPEVMKWAQQPDPELPRGHRTRRGRRDRSQPRRPAPTSRLHRRRSASDILGLECSGVITELGEDVTGWSVGDEVSHCWPAVAMPREGCGPGNTTSPVPAGVDLRVAASLPEVACTVWSNVVMRGGLRRGQVLLVHGGGGGIGTHAIQVGKALGAPRRSYRGFGGQIEPLPRIGRGYSHQLPRQRPRSITAEATDNHGADVVLDNMGASYLAATSTHSPWTATS</sequence>
<dbReference type="GO" id="GO:0016651">
    <property type="term" value="F:oxidoreductase activity, acting on NAD(P)H"/>
    <property type="evidence" value="ECO:0007669"/>
    <property type="project" value="TreeGrafter"/>
</dbReference>
<dbReference type="InterPro" id="IPR002364">
    <property type="entry name" value="Quin_OxRdtase/zeta-crystal_CS"/>
</dbReference>
<feature type="region of interest" description="Disordered" evidence="4">
    <location>
        <begin position="1"/>
        <end position="28"/>
    </location>
</feature>
<evidence type="ECO:0000313" key="7">
    <source>
        <dbReference type="Proteomes" id="UP001177023"/>
    </source>
</evidence>
<evidence type="ECO:0000256" key="1">
    <source>
        <dbReference type="ARBA" id="ARBA00010371"/>
    </source>
</evidence>
<reference evidence="6" key="1">
    <citation type="submission" date="2023-06" db="EMBL/GenBank/DDBJ databases">
        <authorList>
            <person name="Delattre M."/>
        </authorList>
    </citation>
    <scope>NUCLEOTIDE SEQUENCE</scope>
    <source>
        <strain evidence="6">AF72</strain>
    </source>
</reference>
<dbReference type="InterPro" id="IPR036291">
    <property type="entry name" value="NAD(P)-bd_dom_sf"/>
</dbReference>
<dbReference type="Proteomes" id="UP001177023">
    <property type="component" value="Unassembled WGS sequence"/>
</dbReference>
<dbReference type="Pfam" id="PF08240">
    <property type="entry name" value="ADH_N"/>
    <property type="match status" value="1"/>
</dbReference>
<dbReference type="SUPFAM" id="SSF51735">
    <property type="entry name" value="NAD(P)-binding Rossmann-fold domains"/>
    <property type="match status" value="1"/>
</dbReference>
<dbReference type="AlphaFoldDB" id="A0AA36C3R7"/>
<organism evidence="6 7">
    <name type="scientific">Mesorhabditis spiculigera</name>
    <dbReference type="NCBI Taxonomy" id="96644"/>
    <lineage>
        <taxon>Eukaryota</taxon>
        <taxon>Metazoa</taxon>
        <taxon>Ecdysozoa</taxon>
        <taxon>Nematoda</taxon>
        <taxon>Chromadorea</taxon>
        <taxon>Rhabditida</taxon>
        <taxon>Rhabditina</taxon>
        <taxon>Rhabditomorpha</taxon>
        <taxon>Rhabditoidea</taxon>
        <taxon>Rhabditidae</taxon>
        <taxon>Mesorhabditinae</taxon>
        <taxon>Mesorhabditis</taxon>
    </lineage>
</organism>
<protein>
    <recommendedName>
        <fullName evidence="5">Enoyl reductase (ER) domain-containing protein</fullName>
    </recommendedName>
</protein>
<accession>A0AA36C3R7</accession>
<feature type="region of interest" description="Disordered" evidence="4">
    <location>
        <begin position="358"/>
        <end position="400"/>
    </location>
</feature>
<evidence type="ECO:0000259" key="5">
    <source>
        <dbReference type="SMART" id="SM00829"/>
    </source>
</evidence>
<dbReference type="GO" id="GO:0070402">
    <property type="term" value="F:NADPH binding"/>
    <property type="evidence" value="ECO:0007669"/>
    <property type="project" value="TreeGrafter"/>
</dbReference>
<feature type="compositionally biased region" description="Basic residues" evidence="4">
    <location>
        <begin position="288"/>
        <end position="300"/>
    </location>
</feature>
<keyword evidence="7" id="KW-1185">Reference proteome</keyword>
<feature type="domain" description="Enoyl reductase (ER)" evidence="5">
    <location>
        <begin position="356"/>
        <end position="577"/>
    </location>
</feature>
<dbReference type="SMART" id="SM00829">
    <property type="entry name" value="PKS_ER"/>
    <property type="match status" value="1"/>
</dbReference>
<dbReference type="InterPro" id="IPR020843">
    <property type="entry name" value="ER"/>
</dbReference>
<evidence type="ECO:0000256" key="2">
    <source>
        <dbReference type="ARBA" id="ARBA00022857"/>
    </source>
</evidence>
<comment type="similarity">
    <text evidence="1">Belongs to the zinc-containing alcohol dehydrogenase family. Quinone oxidoreductase subfamily.</text>
</comment>
<evidence type="ECO:0000256" key="3">
    <source>
        <dbReference type="ARBA" id="ARBA00023002"/>
    </source>
</evidence>
<feature type="region of interest" description="Disordered" evidence="4">
    <location>
        <begin position="255"/>
        <end position="337"/>
    </location>
</feature>
<keyword evidence="3" id="KW-0560">Oxidoreductase</keyword>
<dbReference type="InterPro" id="IPR013154">
    <property type="entry name" value="ADH-like_N"/>
</dbReference>
<dbReference type="PROSITE" id="PS01162">
    <property type="entry name" value="QOR_ZETA_CRYSTAL"/>
    <property type="match status" value="1"/>
</dbReference>
<evidence type="ECO:0000256" key="4">
    <source>
        <dbReference type="SAM" id="MobiDB-lite"/>
    </source>
</evidence>
<dbReference type="InterPro" id="IPR011032">
    <property type="entry name" value="GroES-like_sf"/>
</dbReference>
<name>A0AA36C3R7_9BILA</name>
<dbReference type="Gene3D" id="3.90.180.10">
    <property type="entry name" value="Medium-chain alcohol dehydrogenases, catalytic domain"/>
    <property type="match status" value="1"/>
</dbReference>
<feature type="non-terminal residue" evidence="6">
    <location>
        <position position="579"/>
    </location>
</feature>
<proteinExistence type="inferred from homology"/>
<keyword evidence="2" id="KW-0521">NADP</keyword>